<dbReference type="SUPFAM" id="SSF88713">
    <property type="entry name" value="Glycoside hydrolase/deacetylase"/>
    <property type="match status" value="1"/>
</dbReference>
<evidence type="ECO:0000256" key="1">
    <source>
        <dbReference type="ARBA" id="ARBA00006821"/>
    </source>
</evidence>
<feature type="domain" description="Glycoside hydrolase family 57 N-terminal" evidence="7">
    <location>
        <begin position="8"/>
        <end position="320"/>
    </location>
</feature>
<reference evidence="10 11" key="1">
    <citation type="submission" date="2016-10" db="EMBL/GenBank/DDBJ databases">
        <title>Draft genome sequences of four alkaliphilic bacteria belonging to the Anaerobacillus genus.</title>
        <authorList>
            <person name="Bassil N.M."/>
            <person name="Lloyd J.R."/>
        </authorList>
    </citation>
    <scope>NUCLEOTIDE SEQUENCE [LARGE SCALE GENOMIC DNA]</scope>
    <source>
        <strain evidence="10 11">DSM 18345</strain>
    </source>
</reference>
<evidence type="ECO:0000259" key="6">
    <source>
        <dbReference type="Pfam" id="PF00534"/>
    </source>
</evidence>
<comment type="similarity">
    <text evidence="1 5">Belongs to the glycosyl hydrolase 57 family.</text>
</comment>
<dbReference type="PANTHER" id="PTHR41695">
    <property type="entry name" value="1,4-ALPHA-GLUCAN BRANCHING ENZYME RV3031-RELATED"/>
    <property type="match status" value="1"/>
</dbReference>
<dbReference type="InterPro" id="IPR001296">
    <property type="entry name" value="Glyco_trans_1"/>
</dbReference>
<dbReference type="Gene3D" id="3.40.50.2000">
    <property type="entry name" value="Glycogen Phosphorylase B"/>
    <property type="match status" value="2"/>
</dbReference>
<dbReference type="InterPro" id="IPR028098">
    <property type="entry name" value="Glyco_trans_4-like_N"/>
</dbReference>
<feature type="domain" description="1,4-alpha-glucan branching enzyme C-terminal" evidence="8">
    <location>
        <begin position="418"/>
        <end position="517"/>
    </location>
</feature>
<dbReference type="InterPro" id="IPR037090">
    <property type="entry name" value="57_glycoside_trans_central"/>
</dbReference>
<keyword evidence="10" id="KW-0808">Transferase</keyword>
<organism evidence="10 11">
    <name type="scientific">Anaerobacillus alkalilacustris</name>
    <dbReference type="NCBI Taxonomy" id="393763"/>
    <lineage>
        <taxon>Bacteria</taxon>
        <taxon>Bacillati</taxon>
        <taxon>Bacillota</taxon>
        <taxon>Bacilli</taxon>
        <taxon>Bacillales</taxon>
        <taxon>Bacillaceae</taxon>
        <taxon>Anaerobacillus</taxon>
    </lineage>
</organism>
<feature type="domain" description="Glycosyl transferase family 1" evidence="6">
    <location>
        <begin position="732"/>
        <end position="897"/>
    </location>
</feature>
<feature type="binding site" evidence="4">
    <location>
        <position position="457"/>
    </location>
    <ligand>
        <name>substrate</name>
    </ligand>
</feature>
<comment type="caution">
    <text evidence="10">The sequence shown here is derived from an EMBL/GenBank/DDBJ whole genome shotgun (WGS) entry which is preliminary data.</text>
</comment>
<dbReference type="CDD" id="cd03801">
    <property type="entry name" value="GT4_PimA-like"/>
    <property type="match status" value="1"/>
</dbReference>
<dbReference type="InterPro" id="IPR011330">
    <property type="entry name" value="Glyco_hydro/deAcase_b/a-brl"/>
</dbReference>
<dbReference type="InterPro" id="IPR040042">
    <property type="entry name" value="Branching_enz_MT3115-like"/>
</dbReference>
<evidence type="ECO:0000256" key="4">
    <source>
        <dbReference type="PIRSR" id="PIRSR640042-2"/>
    </source>
</evidence>
<dbReference type="EMBL" id="MLQR01000004">
    <property type="protein sequence ID" value="OIJ16738.1"/>
    <property type="molecule type" value="Genomic_DNA"/>
</dbReference>
<keyword evidence="11" id="KW-1185">Reference proteome</keyword>
<evidence type="ECO:0000313" key="10">
    <source>
        <dbReference type="EMBL" id="OIJ16738.1"/>
    </source>
</evidence>
<gene>
    <name evidence="10" type="ORF">BKP37_05800</name>
</gene>
<feature type="domain" description="Glycosyltransferase subfamily 4-like N-terminal" evidence="9">
    <location>
        <begin position="551"/>
        <end position="723"/>
    </location>
</feature>
<feature type="binding site" evidence="4">
    <location>
        <position position="253"/>
    </location>
    <ligand>
        <name>substrate</name>
    </ligand>
</feature>
<keyword evidence="2 5" id="KW-0119">Carbohydrate metabolism</keyword>
<name>A0A1S2LW34_9BACI</name>
<dbReference type="Pfam" id="PF00534">
    <property type="entry name" value="Glycos_transf_1"/>
    <property type="match status" value="1"/>
</dbReference>
<dbReference type="Pfam" id="PF13439">
    <property type="entry name" value="Glyco_transf_4"/>
    <property type="match status" value="1"/>
</dbReference>
<feature type="active site" description="Nucleophile" evidence="3">
    <location>
        <position position="184"/>
    </location>
</feature>
<dbReference type="Pfam" id="PF03065">
    <property type="entry name" value="Glyco_hydro_57"/>
    <property type="match status" value="1"/>
</dbReference>
<dbReference type="PANTHER" id="PTHR41695:SF1">
    <property type="entry name" value="1,4-ALPHA-GLUCAN BRANCHING ENZYME TK1436"/>
    <property type="match status" value="1"/>
</dbReference>
<dbReference type="OrthoDB" id="9803279at2"/>
<feature type="binding site" evidence="4">
    <location>
        <position position="397"/>
    </location>
    <ligand>
        <name>substrate</name>
    </ligand>
</feature>
<evidence type="ECO:0000256" key="2">
    <source>
        <dbReference type="ARBA" id="ARBA00023277"/>
    </source>
</evidence>
<dbReference type="Gene3D" id="1.20.1430.10">
    <property type="entry name" value="Families 57/38 glycoside transferase, middle domain"/>
    <property type="match status" value="1"/>
</dbReference>
<dbReference type="InterPro" id="IPR015293">
    <property type="entry name" value="BE_C"/>
</dbReference>
<accession>A0A1S2LW34</accession>
<dbReference type="Proteomes" id="UP000179524">
    <property type="component" value="Unassembled WGS sequence"/>
</dbReference>
<dbReference type="CDD" id="cd10792">
    <property type="entry name" value="GH57N_AmyC_like"/>
    <property type="match status" value="1"/>
</dbReference>
<sequence>MVNGYFSIVLHAHLPYVRHREAHRLEERWLFEAITETYIPLLWNLADQKRLNALTISFSTPLMEMLSDPLMQRRFLLNIERTDQLLQKEESRVEIKEEELQLINFYKKRILKIKQTFLEWDQNLLKGFKHYASEGKIVCICSSATHAFLPYLQTKEGIRAQILHGIQTFVRHFDHKPRGFWLPECAFTPGIDRILFEEGIRYTFVDEHALKYADPAPSKETGAPIFSPHGVMLFPRNSMLSNQVWSSVDGYPGDNDYREFYRDIAYDRDWDYIKPFMHAEGFRYDTGVKLYRITGSTDTKEFYNRINAMKKAKEHSIHFTKSIKKHLHNHEGQSFPPHIIVTPFDAELLGHWWFEGPDWLNYVLNQSCLNENLITPEEYLDRHYQDIETAHVSFNTWGRKGYGEVWLNQKNSWVYRYLHQIEKDLVHYVTENKGKSIEFDRCLKQMVREWMLATSSDWSFIIDSDSATDYANNRIKEHIIRYENLKTLLINEKVSHELLTKFEAEFPFIKEINLNVFISKHDEYVINKRQNKKNKKMTVLMLVWEFPPMLVGGLSRHVYDISKVLVNQGCEIHVVTAAVEGHPDYEVMDEIHVHRVQCLQPKAEDFYHWVGSLNIAFYEHVLELAKGIRFDIIHAHDWLVCVAAKGLKHQLNLPLIATIHATEYGRNGGIYTQLQKDISHKEWELTYEAQKVIVCSKYMEEEVVKVFNLPKNKIEIIPNGVDIKMISGEGSKWKQKYGSENDIFIFSVGRIVKEKGFQTIIDAAPAIIAKHPNVKFIIAGKGPLLEEYKTKVINKGLQKVIYFIGFIDDRLRNDILNGCDICIFPSYYEPFGIVALEGMVAGKPTIVSDTGGLSEIVTHRENGLKIFPNNVQSLTTQVLTCIEDEKLAQKIAQNGKKLAVKKYNWNSLAKSTVAIYKTSLKQIE</sequence>
<dbReference type="GO" id="GO:0003844">
    <property type="term" value="F:1,4-alpha-glucan branching enzyme activity"/>
    <property type="evidence" value="ECO:0007669"/>
    <property type="project" value="InterPro"/>
</dbReference>
<dbReference type="InterPro" id="IPR004300">
    <property type="entry name" value="Glyco_hydro_57_N"/>
</dbReference>
<evidence type="ECO:0000256" key="3">
    <source>
        <dbReference type="PIRSR" id="PIRSR640042-1"/>
    </source>
</evidence>
<protein>
    <submittedName>
        <fullName evidence="10">Glycosyl transferase</fullName>
    </submittedName>
</protein>
<dbReference type="GO" id="GO:0030979">
    <property type="term" value="P:alpha-glucan biosynthetic process"/>
    <property type="evidence" value="ECO:0007669"/>
    <property type="project" value="InterPro"/>
</dbReference>
<evidence type="ECO:0000313" key="11">
    <source>
        <dbReference type="Proteomes" id="UP000179524"/>
    </source>
</evidence>
<dbReference type="SUPFAM" id="SSF88688">
    <property type="entry name" value="Families 57/38 glycoside transferase middle domain"/>
    <property type="match status" value="1"/>
</dbReference>
<evidence type="ECO:0000259" key="8">
    <source>
        <dbReference type="Pfam" id="PF09210"/>
    </source>
</evidence>
<dbReference type="Pfam" id="PF09210">
    <property type="entry name" value="BE_C"/>
    <property type="match status" value="1"/>
</dbReference>
<feature type="binding site" evidence="4">
    <location>
        <position position="236"/>
    </location>
    <ligand>
        <name>substrate</name>
    </ligand>
</feature>
<dbReference type="Gene3D" id="3.20.110.10">
    <property type="entry name" value="Glycoside hydrolase 38, N terminal domain"/>
    <property type="match status" value="1"/>
</dbReference>
<evidence type="ECO:0000259" key="7">
    <source>
        <dbReference type="Pfam" id="PF03065"/>
    </source>
</evidence>
<evidence type="ECO:0000259" key="9">
    <source>
        <dbReference type="Pfam" id="PF13439"/>
    </source>
</evidence>
<evidence type="ECO:0000256" key="5">
    <source>
        <dbReference type="RuleBase" id="RU361196"/>
    </source>
</evidence>
<dbReference type="RefSeq" id="WP_071308723.1">
    <property type="nucleotide sequence ID" value="NZ_MLQR01000004.1"/>
</dbReference>
<dbReference type="SUPFAM" id="SSF53756">
    <property type="entry name" value="UDP-Glycosyltransferase/glycogen phosphorylase"/>
    <property type="match status" value="1"/>
</dbReference>
<dbReference type="InterPro" id="IPR028995">
    <property type="entry name" value="Glyco_hydro_57/38_cen_sf"/>
</dbReference>
<feature type="active site" description="Proton donor" evidence="3">
    <location>
        <position position="345"/>
    </location>
</feature>
<dbReference type="InterPro" id="IPR027291">
    <property type="entry name" value="Glyco_hydro_38_N_sf"/>
</dbReference>
<proteinExistence type="inferred from homology"/>
<dbReference type="GO" id="GO:0005576">
    <property type="term" value="C:extracellular region"/>
    <property type="evidence" value="ECO:0007669"/>
    <property type="project" value="TreeGrafter"/>
</dbReference>
<dbReference type="AlphaFoldDB" id="A0A1S2LW34"/>